<keyword evidence="2" id="KW-1185">Reference proteome</keyword>
<organism evidence="1 2">
    <name type="scientific">Leptidea sinapis</name>
    <dbReference type="NCBI Taxonomy" id="189913"/>
    <lineage>
        <taxon>Eukaryota</taxon>
        <taxon>Metazoa</taxon>
        <taxon>Ecdysozoa</taxon>
        <taxon>Arthropoda</taxon>
        <taxon>Hexapoda</taxon>
        <taxon>Insecta</taxon>
        <taxon>Pterygota</taxon>
        <taxon>Neoptera</taxon>
        <taxon>Endopterygota</taxon>
        <taxon>Lepidoptera</taxon>
        <taxon>Glossata</taxon>
        <taxon>Ditrysia</taxon>
        <taxon>Papilionoidea</taxon>
        <taxon>Pieridae</taxon>
        <taxon>Dismorphiinae</taxon>
        <taxon>Leptidea</taxon>
    </lineage>
</organism>
<evidence type="ECO:0000313" key="2">
    <source>
        <dbReference type="Proteomes" id="UP000324832"/>
    </source>
</evidence>
<evidence type="ECO:0000313" key="1">
    <source>
        <dbReference type="EMBL" id="VVC91231.1"/>
    </source>
</evidence>
<protein>
    <submittedName>
        <fullName evidence="1">Uncharacterized protein</fullName>
    </submittedName>
</protein>
<accession>A0A5E4PZ09</accession>
<dbReference type="AlphaFoldDB" id="A0A5E4PZ09"/>
<name>A0A5E4PZ09_9NEOP</name>
<dbReference type="EMBL" id="FZQP02001003">
    <property type="protein sequence ID" value="VVC91231.1"/>
    <property type="molecule type" value="Genomic_DNA"/>
</dbReference>
<gene>
    <name evidence="1" type="ORF">LSINAPIS_LOCUS3947</name>
</gene>
<dbReference type="Proteomes" id="UP000324832">
    <property type="component" value="Unassembled WGS sequence"/>
</dbReference>
<reference evidence="1 2" key="1">
    <citation type="submission" date="2017-07" db="EMBL/GenBank/DDBJ databases">
        <authorList>
            <person name="Talla V."/>
            <person name="Backstrom N."/>
        </authorList>
    </citation>
    <scope>NUCLEOTIDE SEQUENCE [LARGE SCALE GENOMIC DNA]</scope>
</reference>
<sequence length="84" mass="9216">MCEWICGDPPQCGIQASLWCFRDHTTWVPSKKARTLSLKRGNASVIPLVLQQNVGGGDHLTPGDPPARLSYFSIKKIIIVKLVG</sequence>
<proteinExistence type="predicted"/>